<keyword evidence="4" id="KW-1185">Reference proteome</keyword>
<name>A0AAQ3PKB6_PASNO</name>
<dbReference type="InterPro" id="IPR000477">
    <property type="entry name" value="RT_dom"/>
</dbReference>
<evidence type="ECO:0000313" key="3">
    <source>
        <dbReference type="EMBL" id="WVZ53352.1"/>
    </source>
</evidence>
<dbReference type="EMBL" id="CP144745">
    <property type="protein sequence ID" value="WVZ53352.1"/>
    <property type="molecule type" value="Genomic_DNA"/>
</dbReference>
<reference evidence="3 4" key="1">
    <citation type="submission" date="2024-02" db="EMBL/GenBank/DDBJ databases">
        <title>High-quality chromosome-scale genome assembly of Pensacola bahiagrass (Paspalum notatum Flugge var. saurae).</title>
        <authorList>
            <person name="Vega J.M."/>
            <person name="Podio M."/>
            <person name="Orjuela J."/>
            <person name="Siena L.A."/>
            <person name="Pessino S.C."/>
            <person name="Combes M.C."/>
            <person name="Mariac C."/>
            <person name="Albertini E."/>
            <person name="Pupilli F."/>
            <person name="Ortiz J.P.A."/>
            <person name="Leblanc O."/>
        </authorList>
    </citation>
    <scope>NUCLEOTIDE SEQUENCE [LARGE SCALE GENOMIC DNA]</scope>
    <source>
        <strain evidence="3">R1</strain>
        <tissue evidence="3">Leaf</tissue>
    </source>
</reference>
<dbReference type="PANTHER" id="PTHR33064:SF37">
    <property type="entry name" value="RIBONUCLEASE H"/>
    <property type="match status" value="1"/>
</dbReference>
<sequence length="265" mass="30260">MMGLLDGYSGYHQIWLRKEDEPKTSFITPLGTYCYIRMPEGLKNAGGSFNRMTTKVVRDQLGRNDLWETFINFRKAGPKLNPEKRIFGILKGKFLSCLVSTKGIEANPTKIEAVLKMEPPKSKKSTQLTALNWFISRSAEKRLPFFERNKPVYLGEKQKPFEDLKSYLIHLTTQSPPVQGAPLLLYVAAAPSVVSAVLAQEREVNGQKKQRPIYYVSEALTPTKMNYLEIEKIIYAVVMASRKLHHYFQTYNIIVPSSQPLRDVL</sequence>
<dbReference type="SUPFAM" id="SSF56672">
    <property type="entry name" value="DNA/RNA polymerases"/>
    <property type="match status" value="1"/>
</dbReference>
<dbReference type="InterPro" id="IPR051320">
    <property type="entry name" value="Viral_Replic_Matur_Polypro"/>
</dbReference>
<dbReference type="InterPro" id="IPR043502">
    <property type="entry name" value="DNA/RNA_pol_sf"/>
</dbReference>
<feature type="domain" description="Reverse transcriptase" evidence="1">
    <location>
        <begin position="5"/>
        <end position="63"/>
    </location>
</feature>
<organism evidence="3 4">
    <name type="scientific">Paspalum notatum var. saurae</name>
    <dbReference type="NCBI Taxonomy" id="547442"/>
    <lineage>
        <taxon>Eukaryota</taxon>
        <taxon>Viridiplantae</taxon>
        <taxon>Streptophyta</taxon>
        <taxon>Embryophyta</taxon>
        <taxon>Tracheophyta</taxon>
        <taxon>Spermatophyta</taxon>
        <taxon>Magnoliopsida</taxon>
        <taxon>Liliopsida</taxon>
        <taxon>Poales</taxon>
        <taxon>Poaceae</taxon>
        <taxon>PACMAD clade</taxon>
        <taxon>Panicoideae</taxon>
        <taxon>Andropogonodae</taxon>
        <taxon>Paspaleae</taxon>
        <taxon>Paspalinae</taxon>
        <taxon>Paspalum</taxon>
    </lineage>
</organism>
<protein>
    <recommendedName>
        <fullName evidence="5">Reverse transcriptase/retrotransposon-derived protein RNase H-like domain-containing protein</fullName>
    </recommendedName>
</protein>
<dbReference type="PANTHER" id="PTHR33064">
    <property type="entry name" value="POL PROTEIN"/>
    <property type="match status" value="1"/>
</dbReference>
<evidence type="ECO:0000259" key="1">
    <source>
        <dbReference type="Pfam" id="PF00078"/>
    </source>
</evidence>
<gene>
    <name evidence="3" type="ORF">U9M48_004312</name>
</gene>
<dbReference type="Pfam" id="PF00078">
    <property type="entry name" value="RVT_1"/>
    <property type="match status" value="1"/>
</dbReference>
<dbReference type="Proteomes" id="UP001341281">
    <property type="component" value="Chromosome 01"/>
</dbReference>
<accession>A0AAQ3PKB6</accession>
<feature type="domain" description="Reverse transcriptase/retrotransposon-derived protein RNase H-like" evidence="2">
    <location>
        <begin position="156"/>
        <end position="255"/>
    </location>
</feature>
<dbReference type="Gene3D" id="3.10.20.370">
    <property type="match status" value="1"/>
</dbReference>
<dbReference type="Gene3D" id="3.30.70.270">
    <property type="match status" value="1"/>
</dbReference>
<dbReference type="InterPro" id="IPR041577">
    <property type="entry name" value="RT_RNaseH_2"/>
</dbReference>
<evidence type="ECO:0000313" key="4">
    <source>
        <dbReference type="Proteomes" id="UP001341281"/>
    </source>
</evidence>
<dbReference type="InterPro" id="IPR043128">
    <property type="entry name" value="Rev_trsase/Diguanyl_cyclase"/>
</dbReference>
<dbReference type="AlphaFoldDB" id="A0AAQ3PKB6"/>
<dbReference type="Gene3D" id="3.10.10.10">
    <property type="entry name" value="HIV Type 1 Reverse Transcriptase, subunit A, domain 1"/>
    <property type="match status" value="1"/>
</dbReference>
<evidence type="ECO:0008006" key="5">
    <source>
        <dbReference type="Google" id="ProtNLM"/>
    </source>
</evidence>
<proteinExistence type="predicted"/>
<evidence type="ECO:0000259" key="2">
    <source>
        <dbReference type="Pfam" id="PF17919"/>
    </source>
</evidence>
<dbReference type="Pfam" id="PF17919">
    <property type="entry name" value="RT_RNaseH_2"/>
    <property type="match status" value="1"/>
</dbReference>